<feature type="region of interest" description="Disordered" evidence="1">
    <location>
        <begin position="1"/>
        <end position="57"/>
    </location>
</feature>
<dbReference type="AlphaFoldDB" id="A0ABD3H058"/>
<gene>
    <name evidence="2" type="ORF">R1sor_001802</name>
</gene>
<proteinExistence type="predicted"/>
<name>A0ABD3H058_9MARC</name>
<feature type="compositionally biased region" description="Polar residues" evidence="1">
    <location>
        <begin position="29"/>
        <end position="39"/>
    </location>
</feature>
<feature type="region of interest" description="Disordered" evidence="1">
    <location>
        <begin position="70"/>
        <end position="104"/>
    </location>
</feature>
<dbReference type="EMBL" id="JBJQOH010000006">
    <property type="protein sequence ID" value="KAL3683780.1"/>
    <property type="molecule type" value="Genomic_DNA"/>
</dbReference>
<accession>A0ABD3H058</accession>
<evidence type="ECO:0000313" key="2">
    <source>
        <dbReference type="EMBL" id="KAL3683780.1"/>
    </source>
</evidence>
<evidence type="ECO:0000256" key="1">
    <source>
        <dbReference type="SAM" id="MobiDB-lite"/>
    </source>
</evidence>
<comment type="caution">
    <text evidence="2">The sequence shown here is derived from an EMBL/GenBank/DDBJ whole genome shotgun (WGS) entry which is preliminary data.</text>
</comment>
<feature type="compositionally biased region" description="Low complexity" evidence="1">
    <location>
        <begin position="16"/>
        <end position="28"/>
    </location>
</feature>
<feature type="compositionally biased region" description="Basic and acidic residues" evidence="1">
    <location>
        <begin position="91"/>
        <end position="101"/>
    </location>
</feature>
<evidence type="ECO:0000313" key="3">
    <source>
        <dbReference type="Proteomes" id="UP001633002"/>
    </source>
</evidence>
<sequence length="231" mass="25669">MNAQEERRALNGGGTSSSSSLEETWNSLQRSSSVLQKQANGGKKRDGGAKPSVGAEASYGLQRLGSFRVPSFNLPRVPQSSQQQPRAHSQQRKESSPERRKPLSAWGRLLRKLGFDGGKKVHAARVDWLNYDAKNYSMNFEKDREMHHSSETQEMPKISGPGAREIVTVLLQRSTSHGRNSASVLIPKPVAKNKVTTMPLWQRRAVTAPSSLDLSLYRTSSKLKGRRENSM</sequence>
<organism evidence="2 3">
    <name type="scientific">Riccia sorocarpa</name>
    <dbReference type="NCBI Taxonomy" id="122646"/>
    <lineage>
        <taxon>Eukaryota</taxon>
        <taxon>Viridiplantae</taxon>
        <taxon>Streptophyta</taxon>
        <taxon>Embryophyta</taxon>
        <taxon>Marchantiophyta</taxon>
        <taxon>Marchantiopsida</taxon>
        <taxon>Marchantiidae</taxon>
        <taxon>Marchantiales</taxon>
        <taxon>Ricciaceae</taxon>
        <taxon>Riccia</taxon>
    </lineage>
</organism>
<reference evidence="2 3" key="1">
    <citation type="submission" date="2024-09" db="EMBL/GenBank/DDBJ databases">
        <title>Chromosome-scale assembly of Riccia sorocarpa.</title>
        <authorList>
            <person name="Paukszto L."/>
        </authorList>
    </citation>
    <scope>NUCLEOTIDE SEQUENCE [LARGE SCALE GENOMIC DNA]</scope>
    <source>
        <strain evidence="2">LP-2024</strain>
        <tissue evidence="2">Aerial parts of the thallus</tissue>
    </source>
</reference>
<dbReference type="Proteomes" id="UP001633002">
    <property type="component" value="Unassembled WGS sequence"/>
</dbReference>
<protein>
    <submittedName>
        <fullName evidence="2">Uncharacterized protein</fullName>
    </submittedName>
</protein>
<keyword evidence="3" id="KW-1185">Reference proteome</keyword>